<dbReference type="RefSeq" id="WP_172112562.1">
    <property type="nucleotide sequence ID" value="NZ_JABFDN010000007.1"/>
</dbReference>
<dbReference type="Pfam" id="PF05845">
    <property type="entry name" value="PhnH"/>
    <property type="match status" value="1"/>
</dbReference>
<gene>
    <name evidence="1" type="primary">phnH</name>
    <name evidence="1" type="ORF">HL667_20875</name>
</gene>
<accession>A0ABX2CIA2</accession>
<dbReference type="EMBL" id="JABFDN010000007">
    <property type="protein sequence ID" value="NPU67470.1"/>
    <property type="molecule type" value="Genomic_DNA"/>
</dbReference>
<dbReference type="InterPro" id="IPR038058">
    <property type="entry name" value="PhnH-like_sp"/>
</dbReference>
<dbReference type="Gene3D" id="3.40.50.11310">
    <property type="entry name" value="Bacterial phosphonate metabolism protein PhnH"/>
    <property type="match status" value="1"/>
</dbReference>
<protein>
    <submittedName>
        <fullName evidence="1">Phosphonate C-P lyase system protein PhnH</fullName>
    </submittedName>
</protein>
<sequence>MTAMTVELQPGFADKVLSAQSTFRMVMEAMARPGHVMPVDDGGGRPPSMMAGVAAIALTLLDQDTPLWLDAAFARAPDVGAWLKFHTGAPVVTRPDLAGFALVAASETLPDLTSFALGTPEYPDRSTTLILQVPSLSTGPTFHLRGPGIDGVTSLAATIEPRDLFARLSINEALFPRGIDVILVDDQSLVAIPRTTRLSPAGA</sequence>
<dbReference type="NCBIfam" id="TIGR03292">
    <property type="entry name" value="PhnH_redo"/>
    <property type="match status" value="1"/>
</dbReference>
<organism evidence="1 2">
    <name type="scientific">Bradyrhizobium aeschynomenes</name>
    <dbReference type="NCBI Taxonomy" id="2734909"/>
    <lineage>
        <taxon>Bacteria</taxon>
        <taxon>Pseudomonadati</taxon>
        <taxon>Pseudomonadota</taxon>
        <taxon>Alphaproteobacteria</taxon>
        <taxon>Hyphomicrobiales</taxon>
        <taxon>Nitrobacteraceae</taxon>
        <taxon>Bradyrhizobium</taxon>
    </lineage>
</organism>
<evidence type="ECO:0000313" key="2">
    <source>
        <dbReference type="Proteomes" id="UP000886476"/>
    </source>
</evidence>
<evidence type="ECO:0000313" key="1">
    <source>
        <dbReference type="EMBL" id="NPU67470.1"/>
    </source>
</evidence>
<reference evidence="1" key="1">
    <citation type="submission" date="2020-05" db="EMBL/GenBank/DDBJ databases">
        <title>Nod-independent and nitrogen-fixing Bradyrhizobium aeschynomene sp. nov. isolated from nodules of Aeschynomene indica.</title>
        <authorList>
            <person name="Zhang Z."/>
        </authorList>
    </citation>
    <scope>NUCLEOTIDE SEQUENCE</scope>
    <source>
        <strain evidence="1">83012</strain>
    </source>
</reference>
<keyword evidence="1" id="KW-0456">Lyase</keyword>
<dbReference type="PIRSF" id="PIRSF020680">
    <property type="entry name" value="PhnH"/>
    <property type="match status" value="1"/>
</dbReference>
<keyword evidence="2" id="KW-1185">Reference proteome</keyword>
<dbReference type="SUPFAM" id="SSF159709">
    <property type="entry name" value="PhnH-like"/>
    <property type="match status" value="1"/>
</dbReference>
<dbReference type="InterPro" id="IPR008772">
    <property type="entry name" value="Phosphonate_metab_PhnH"/>
</dbReference>
<comment type="caution">
    <text evidence="1">The sequence shown here is derived from an EMBL/GenBank/DDBJ whole genome shotgun (WGS) entry which is preliminary data.</text>
</comment>
<dbReference type="GO" id="GO:0016829">
    <property type="term" value="F:lyase activity"/>
    <property type="evidence" value="ECO:0007669"/>
    <property type="project" value="UniProtKB-KW"/>
</dbReference>
<proteinExistence type="predicted"/>
<dbReference type="Proteomes" id="UP000886476">
    <property type="component" value="Unassembled WGS sequence"/>
</dbReference>
<name>A0ABX2CIA2_9BRAD</name>